<dbReference type="EMBL" id="BPLQ01010945">
    <property type="protein sequence ID" value="GIY54559.1"/>
    <property type="molecule type" value="Genomic_DNA"/>
</dbReference>
<proteinExistence type="predicted"/>
<evidence type="ECO:0000313" key="1">
    <source>
        <dbReference type="EMBL" id="GIY54559.1"/>
    </source>
</evidence>
<protein>
    <submittedName>
        <fullName evidence="1">Uncharacterized protein</fullName>
    </submittedName>
</protein>
<gene>
    <name evidence="1" type="ORF">CDAR_115211</name>
</gene>
<organism evidence="1 2">
    <name type="scientific">Caerostris darwini</name>
    <dbReference type="NCBI Taxonomy" id="1538125"/>
    <lineage>
        <taxon>Eukaryota</taxon>
        <taxon>Metazoa</taxon>
        <taxon>Ecdysozoa</taxon>
        <taxon>Arthropoda</taxon>
        <taxon>Chelicerata</taxon>
        <taxon>Arachnida</taxon>
        <taxon>Araneae</taxon>
        <taxon>Araneomorphae</taxon>
        <taxon>Entelegynae</taxon>
        <taxon>Araneoidea</taxon>
        <taxon>Araneidae</taxon>
        <taxon>Caerostris</taxon>
    </lineage>
</organism>
<evidence type="ECO:0000313" key="2">
    <source>
        <dbReference type="Proteomes" id="UP001054837"/>
    </source>
</evidence>
<comment type="caution">
    <text evidence="1">The sequence shown here is derived from an EMBL/GenBank/DDBJ whole genome shotgun (WGS) entry which is preliminary data.</text>
</comment>
<accession>A0AAV4U9V5</accession>
<sequence>MRFESLWREWSVYNSQKWMSSDGERAWRNAFIKNKWGGERCAGFVESGRFISSNAKIFWGCGTESTTMRRYVINPGFRIRSTHFFIRDPIEP</sequence>
<name>A0AAV4U9V5_9ARAC</name>
<reference evidence="1 2" key="1">
    <citation type="submission" date="2021-06" db="EMBL/GenBank/DDBJ databases">
        <title>Caerostris darwini draft genome.</title>
        <authorList>
            <person name="Kono N."/>
            <person name="Arakawa K."/>
        </authorList>
    </citation>
    <scope>NUCLEOTIDE SEQUENCE [LARGE SCALE GENOMIC DNA]</scope>
</reference>
<dbReference type="AlphaFoldDB" id="A0AAV4U9V5"/>
<keyword evidence="2" id="KW-1185">Reference proteome</keyword>
<dbReference type="Proteomes" id="UP001054837">
    <property type="component" value="Unassembled WGS sequence"/>
</dbReference>